<feature type="domain" description="ABM" evidence="2">
    <location>
        <begin position="1"/>
        <end position="70"/>
    </location>
</feature>
<accession>A0A4R2P7M3</accession>
<protein>
    <submittedName>
        <fullName evidence="3">Heme oxygenase (Staphylobilin-producing)</fullName>
    </submittedName>
</protein>
<dbReference type="Proteomes" id="UP000295416">
    <property type="component" value="Unassembled WGS sequence"/>
</dbReference>
<dbReference type="InterPro" id="IPR011008">
    <property type="entry name" value="Dimeric_a/b-barrel"/>
</dbReference>
<sequence length="97" mass="11361">MYVVVNTITTEDPEKIAERFRMSAPQLKECNGFVNMELWKADNKIEAISRWETKEDFEAYVNSDMFHQHHSHSRKAEKQTSQTQNSQASYYEGEVIA</sequence>
<dbReference type="AlphaFoldDB" id="A0A4R2P7M3"/>
<dbReference type="InterPro" id="IPR007138">
    <property type="entry name" value="ABM_dom"/>
</dbReference>
<gene>
    <name evidence="3" type="ORF">EV207_10482</name>
</gene>
<evidence type="ECO:0000313" key="3">
    <source>
        <dbReference type="EMBL" id="TCP30903.1"/>
    </source>
</evidence>
<dbReference type="SUPFAM" id="SSF54909">
    <property type="entry name" value="Dimeric alpha+beta barrel"/>
    <property type="match status" value="1"/>
</dbReference>
<name>A0A4R2P7M3_9BACL</name>
<evidence type="ECO:0000313" key="4">
    <source>
        <dbReference type="Proteomes" id="UP000295416"/>
    </source>
</evidence>
<feature type="compositionally biased region" description="Polar residues" evidence="1">
    <location>
        <begin position="79"/>
        <end position="89"/>
    </location>
</feature>
<dbReference type="Gene3D" id="3.30.70.100">
    <property type="match status" value="1"/>
</dbReference>
<dbReference type="OrthoDB" id="384737at2"/>
<comment type="caution">
    <text evidence="3">The sequence shown here is derived from an EMBL/GenBank/DDBJ whole genome shotgun (WGS) entry which is preliminary data.</text>
</comment>
<reference evidence="3 4" key="1">
    <citation type="submission" date="2019-03" db="EMBL/GenBank/DDBJ databases">
        <title>Genomic Encyclopedia of Type Strains, Phase IV (KMG-IV): sequencing the most valuable type-strain genomes for metagenomic binning, comparative biology and taxonomic classification.</title>
        <authorList>
            <person name="Goeker M."/>
        </authorList>
    </citation>
    <scope>NUCLEOTIDE SEQUENCE [LARGE SCALE GENOMIC DNA]</scope>
    <source>
        <strain evidence="3 4">DSM 19377</strain>
    </source>
</reference>
<evidence type="ECO:0000259" key="2">
    <source>
        <dbReference type="Pfam" id="PF03992"/>
    </source>
</evidence>
<feature type="region of interest" description="Disordered" evidence="1">
    <location>
        <begin position="68"/>
        <end position="97"/>
    </location>
</feature>
<evidence type="ECO:0000256" key="1">
    <source>
        <dbReference type="SAM" id="MobiDB-lite"/>
    </source>
</evidence>
<dbReference type="InterPro" id="IPR050404">
    <property type="entry name" value="Heme-degrading_MO"/>
</dbReference>
<dbReference type="EMBL" id="SLXK01000004">
    <property type="protein sequence ID" value="TCP30903.1"/>
    <property type="molecule type" value="Genomic_DNA"/>
</dbReference>
<dbReference type="RefSeq" id="WP_132744175.1">
    <property type="nucleotide sequence ID" value="NZ_SLXK01000004.1"/>
</dbReference>
<dbReference type="PANTHER" id="PTHR34474">
    <property type="entry name" value="SIGNAL TRANSDUCTION PROTEIN TRAP"/>
    <property type="match status" value="1"/>
</dbReference>
<keyword evidence="4" id="KW-1185">Reference proteome</keyword>
<proteinExistence type="predicted"/>
<dbReference type="PANTHER" id="PTHR34474:SF2">
    <property type="entry name" value="SIGNAL TRANSDUCTION PROTEIN TRAP"/>
    <property type="match status" value="1"/>
</dbReference>
<dbReference type="Pfam" id="PF03992">
    <property type="entry name" value="ABM"/>
    <property type="match status" value="1"/>
</dbReference>
<organism evidence="3 4">
    <name type="scientific">Scopulibacillus darangshiensis</name>
    <dbReference type="NCBI Taxonomy" id="442528"/>
    <lineage>
        <taxon>Bacteria</taxon>
        <taxon>Bacillati</taxon>
        <taxon>Bacillota</taxon>
        <taxon>Bacilli</taxon>
        <taxon>Bacillales</taxon>
        <taxon>Sporolactobacillaceae</taxon>
        <taxon>Scopulibacillus</taxon>
    </lineage>
</organism>